<gene>
    <name evidence="1" type="ORF">GLW04_13030</name>
</gene>
<protein>
    <submittedName>
        <fullName evidence="1">Uncharacterized protein</fullName>
    </submittedName>
</protein>
<name>A0A845DVJ5_9BACI</name>
<evidence type="ECO:0000313" key="2">
    <source>
        <dbReference type="Proteomes" id="UP000460949"/>
    </source>
</evidence>
<comment type="caution">
    <text evidence="1">The sequence shown here is derived from an EMBL/GenBank/DDBJ whole genome shotgun (WGS) entry which is preliminary data.</text>
</comment>
<reference evidence="1 2" key="1">
    <citation type="submission" date="2019-11" db="EMBL/GenBank/DDBJ databases">
        <title>Genome sequences of 17 halophilic strains isolated from different environments.</title>
        <authorList>
            <person name="Furrow R.E."/>
        </authorList>
    </citation>
    <scope>NUCLEOTIDE SEQUENCE [LARGE SCALE GENOMIC DNA]</scope>
    <source>
        <strain evidence="1 2">22511_23_Filter</strain>
    </source>
</reference>
<evidence type="ECO:0000313" key="1">
    <source>
        <dbReference type="EMBL" id="MYL20819.1"/>
    </source>
</evidence>
<dbReference type="AlphaFoldDB" id="A0A845DVJ5"/>
<dbReference type="RefSeq" id="WP_160837963.1">
    <property type="nucleotide sequence ID" value="NZ_WMET01000003.1"/>
</dbReference>
<accession>A0A845DVJ5</accession>
<proteinExistence type="predicted"/>
<dbReference type="EMBL" id="WMET01000003">
    <property type="protein sequence ID" value="MYL20819.1"/>
    <property type="molecule type" value="Genomic_DNA"/>
</dbReference>
<sequence length="338" mass="37468">MDIEHFTGLCKNQDTEIDARIPPDSTYTIFDSTDGRTYSGLITLRNFNDLLTPASIEFSFGYSKMKKSVSLNPGQAVTIPFENTQTIDIINNDLETRADIEYTICTILSSYHGKYERTTALCTVADPDIDVDLSPGSEYTIFTSTTNKDYTGMISLDEVGSITTPDLSLTLTFLSHAGESRTFVVLNEQGITIPFTNIKEIRVRNNSSVSEYDFDYAICVFLPDPAAGKESLCSQDCPDIISFIPAATTASIFRGKKCESYSGMLSIESLDEPITIKFIPAKPSKDRLIFALEVGNSITIPFENVKEIQVTNDSAVDEISLQTQFCVFLEDNSTKSYR</sequence>
<organism evidence="1 2">
    <name type="scientific">Halobacillus litoralis</name>
    <dbReference type="NCBI Taxonomy" id="45668"/>
    <lineage>
        <taxon>Bacteria</taxon>
        <taxon>Bacillati</taxon>
        <taxon>Bacillota</taxon>
        <taxon>Bacilli</taxon>
        <taxon>Bacillales</taxon>
        <taxon>Bacillaceae</taxon>
        <taxon>Halobacillus</taxon>
    </lineage>
</organism>
<dbReference type="Proteomes" id="UP000460949">
    <property type="component" value="Unassembled WGS sequence"/>
</dbReference>